<dbReference type="EMBL" id="VIVR01000001">
    <property type="protein sequence ID" value="TWE17043.1"/>
    <property type="molecule type" value="Genomic_DNA"/>
</dbReference>
<keyword evidence="2" id="KW-1185">Reference proteome</keyword>
<sequence length="230" mass="24844">MSEPECPTAWKTQFATEAVALASLANRAYKPEVELRAYTCPCGWAHLTSRPGRPVRPVPVEVPEVTALVAGLDAVEFQALVGDDVHARATGPQAAALRAPVNLLRWVAALQDMETDLKLQLARHKGEVSPRALDWRRRALVVRATVLERREEADALLASLRTGAGAGQARPAGFGGMPVRDVRAAIGGALRRLLEAHEDELGRLLAEEFERVGVPTHVAHLIVRDSAAGR</sequence>
<dbReference type="Proteomes" id="UP000318416">
    <property type="component" value="Unassembled WGS sequence"/>
</dbReference>
<dbReference type="AlphaFoldDB" id="A0A561EN48"/>
<protein>
    <submittedName>
        <fullName evidence="1">Uncharacterized protein</fullName>
    </submittedName>
</protein>
<evidence type="ECO:0000313" key="1">
    <source>
        <dbReference type="EMBL" id="TWE17043.1"/>
    </source>
</evidence>
<accession>A0A561EN48</accession>
<proteinExistence type="predicted"/>
<comment type="caution">
    <text evidence="1">The sequence shown here is derived from an EMBL/GenBank/DDBJ whole genome shotgun (WGS) entry which is preliminary data.</text>
</comment>
<gene>
    <name evidence="1" type="ORF">FB465_2047</name>
</gene>
<dbReference type="OrthoDB" id="4164350at2"/>
<organism evidence="1 2">
    <name type="scientific">Kitasatospora atroaurantiaca</name>
    <dbReference type="NCBI Taxonomy" id="285545"/>
    <lineage>
        <taxon>Bacteria</taxon>
        <taxon>Bacillati</taxon>
        <taxon>Actinomycetota</taxon>
        <taxon>Actinomycetes</taxon>
        <taxon>Kitasatosporales</taxon>
        <taxon>Streptomycetaceae</taxon>
        <taxon>Kitasatospora</taxon>
    </lineage>
</organism>
<evidence type="ECO:0000313" key="2">
    <source>
        <dbReference type="Proteomes" id="UP000318416"/>
    </source>
</evidence>
<name>A0A561EN48_9ACTN</name>
<reference evidence="1 2" key="1">
    <citation type="submission" date="2019-06" db="EMBL/GenBank/DDBJ databases">
        <title>Sequencing the genomes of 1000 actinobacteria strains.</title>
        <authorList>
            <person name="Klenk H.-P."/>
        </authorList>
    </citation>
    <scope>NUCLEOTIDE SEQUENCE [LARGE SCALE GENOMIC DNA]</scope>
    <source>
        <strain evidence="1 2">DSM 41649</strain>
    </source>
</reference>
<dbReference type="RefSeq" id="WP_145789575.1">
    <property type="nucleotide sequence ID" value="NZ_BAAABR010000089.1"/>
</dbReference>